<dbReference type="EMBL" id="MTYI01000059">
    <property type="protein sequence ID" value="PNP54432.1"/>
    <property type="molecule type" value="Genomic_DNA"/>
</dbReference>
<evidence type="ECO:0000256" key="1">
    <source>
        <dbReference type="SAM" id="SignalP"/>
    </source>
</evidence>
<sequence>MKLTYLVAILRFVALSDAAPKKPGKFPESPNSVPDLSSYKLTATLPITNFPPPYTWPDYAPSLTITLHPPQHWGFSNVSTTAPLAPLLDTGSTGLLLDALDLNITNATLADYEPGYQYLSSSTKLYRGAWVPFRLDFADPSGVPVNVSTEVPVLIVNETLLCSGYDTKWKANCPEENTSNHNVNPRGTRWWGIGFGREGDGQSEGTPDKNALLNIKSINGVNVSDSDSYRVGYSLRKNGVVVGLTEKNTRDYTWTKLEVQKGFSKDPRGWRNVTGCVSIDGGSCRLSNILVDTGVTRAYLSTADKEVRLVPSNSTSRAKILDEGQHVLVRFGIEPGYAGIQYNFTTGSDSSVGPDEVRTKLVKYGREEKINTGVHFYHEWESAFDADGGYWGVKYVGRS</sequence>
<name>A0A2K0U9G8_TRIHA</name>
<comment type="caution">
    <text evidence="2">The sequence shown here is derived from an EMBL/GenBank/DDBJ whole genome shotgun (WGS) entry which is preliminary data.</text>
</comment>
<feature type="signal peptide" evidence="1">
    <location>
        <begin position="1"/>
        <end position="18"/>
    </location>
</feature>
<feature type="chain" id="PRO_5014446392" description="Peptidase A1 domain-containing protein" evidence="1">
    <location>
        <begin position="19"/>
        <end position="399"/>
    </location>
</feature>
<gene>
    <name evidence="2" type="ORF">THARTR1_04989</name>
</gene>
<proteinExistence type="predicted"/>
<evidence type="ECO:0000313" key="2">
    <source>
        <dbReference type="EMBL" id="PNP54432.1"/>
    </source>
</evidence>
<dbReference type="Proteomes" id="UP000236290">
    <property type="component" value="Unassembled WGS sequence"/>
</dbReference>
<evidence type="ECO:0000313" key="3">
    <source>
        <dbReference type="Proteomes" id="UP000236290"/>
    </source>
</evidence>
<dbReference type="OrthoDB" id="5291209at2759"/>
<dbReference type="AlphaFoldDB" id="A0A2K0U9G8"/>
<organism evidence="2 3">
    <name type="scientific">Trichoderma harzianum</name>
    <name type="common">Hypocrea lixii</name>
    <dbReference type="NCBI Taxonomy" id="5544"/>
    <lineage>
        <taxon>Eukaryota</taxon>
        <taxon>Fungi</taxon>
        <taxon>Dikarya</taxon>
        <taxon>Ascomycota</taxon>
        <taxon>Pezizomycotina</taxon>
        <taxon>Sordariomycetes</taxon>
        <taxon>Hypocreomycetidae</taxon>
        <taxon>Hypocreales</taxon>
        <taxon>Hypocreaceae</taxon>
        <taxon>Trichoderma</taxon>
    </lineage>
</organism>
<protein>
    <recommendedName>
        <fullName evidence="4">Peptidase A1 domain-containing protein</fullName>
    </recommendedName>
</protein>
<keyword evidence="1" id="KW-0732">Signal</keyword>
<reference evidence="2 3" key="1">
    <citation type="submission" date="2017-02" db="EMBL/GenBank/DDBJ databases">
        <title>Genomes of Trichoderma spp. with biocontrol activity.</title>
        <authorList>
            <person name="Gardiner D."/>
            <person name="Kazan K."/>
            <person name="Vos C."/>
            <person name="Harvey P."/>
        </authorList>
    </citation>
    <scope>NUCLEOTIDE SEQUENCE [LARGE SCALE GENOMIC DNA]</scope>
    <source>
        <strain evidence="2 3">Tr1</strain>
    </source>
</reference>
<accession>A0A2K0U9G8</accession>
<evidence type="ECO:0008006" key="4">
    <source>
        <dbReference type="Google" id="ProtNLM"/>
    </source>
</evidence>